<protein>
    <submittedName>
        <fullName evidence="2">Uncharacterized protein</fullName>
    </submittedName>
</protein>
<proteinExistence type="predicted"/>
<sequence length="106" mass="10633">MSQGGIPHMPKPTTKAVDVRPMTTSKSVGLTPGRGPPSASSPTGIQFGPVSSTSGGRRLVGRFKSSRVVGKAVGGQGLAVTKRFGGPLGADGTDGDGMKYHLEGLG</sequence>
<reference evidence="2" key="1">
    <citation type="submission" date="2021-01" db="EMBL/GenBank/DDBJ databases">
        <authorList>
            <person name="Corre E."/>
            <person name="Pelletier E."/>
            <person name="Niang G."/>
            <person name="Scheremetjew M."/>
            <person name="Finn R."/>
            <person name="Kale V."/>
            <person name="Holt S."/>
            <person name="Cochrane G."/>
            <person name="Meng A."/>
            <person name="Brown T."/>
            <person name="Cohen L."/>
        </authorList>
    </citation>
    <scope>NUCLEOTIDE SEQUENCE</scope>
    <source>
        <strain evidence="2">CCMP1594</strain>
    </source>
</reference>
<organism evidence="2">
    <name type="scientific">Eutreptiella gymnastica</name>
    <dbReference type="NCBI Taxonomy" id="73025"/>
    <lineage>
        <taxon>Eukaryota</taxon>
        <taxon>Discoba</taxon>
        <taxon>Euglenozoa</taxon>
        <taxon>Euglenida</taxon>
        <taxon>Spirocuta</taxon>
        <taxon>Euglenophyceae</taxon>
        <taxon>Eutreptiales</taxon>
        <taxon>Eutreptiaceae</taxon>
        <taxon>Eutreptiella</taxon>
    </lineage>
</organism>
<name>A0A7S4D2T4_9EUGL</name>
<evidence type="ECO:0000256" key="1">
    <source>
        <dbReference type="SAM" id="MobiDB-lite"/>
    </source>
</evidence>
<dbReference type="EMBL" id="HBJA01072146">
    <property type="protein sequence ID" value="CAE0814238.1"/>
    <property type="molecule type" value="Transcribed_RNA"/>
</dbReference>
<dbReference type="AlphaFoldDB" id="A0A7S4D2T4"/>
<feature type="region of interest" description="Disordered" evidence="1">
    <location>
        <begin position="83"/>
        <end position="106"/>
    </location>
</feature>
<evidence type="ECO:0000313" key="2">
    <source>
        <dbReference type="EMBL" id="CAE0814238.1"/>
    </source>
</evidence>
<feature type="compositionally biased region" description="Basic and acidic residues" evidence="1">
    <location>
        <begin position="96"/>
        <end position="106"/>
    </location>
</feature>
<accession>A0A7S4D2T4</accession>
<feature type="region of interest" description="Disordered" evidence="1">
    <location>
        <begin position="1"/>
        <end position="58"/>
    </location>
</feature>
<gene>
    <name evidence="2" type="ORF">EGYM00163_LOCUS25392</name>
</gene>
<feature type="compositionally biased region" description="Polar residues" evidence="1">
    <location>
        <begin position="38"/>
        <end position="55"/>
    </location>
</feature>